<reference evidence="3" key="1">
    <citation type="submission" date="2022-11" db="UniProtKB">
        <authorList>
            <consortium name="WormBaseParasite"/>
        </authorList>
    </citation>
    <scope>IDENTIFICATION</scope>
</reference>
<accession>A0A915IDU5</accession>
<proteinExistence type="predicted"/>
<protein>
    <submittedName>
        <fullName evidence="3">Uncharacterized protein</fullName>
    </submittedName>
</protein>
<evidence type="ECO:0000313" key="3">
    <source>
        <dbReference type="WBParaSite" id="nRc.2.0.1.t11968-RA"/>
    </source>
</evidence>
<feature type="region of interest" description="Disordered" evidence="1">
    <location>
        <begin position="95"/>
        <end position="124"/>
    </location>
</feature>
<evidence type="ECO:0000313" key="2">
    <source>
        <dbReference type="Proteomes" id="UP000887565"/>
    </source>
</evidence>
<keyword evidence="2" id="KW-1185">Reference proteome</keyword>
<dbReference type="Proteomes" id="UP000887565">
    <property type="component" value="Unplaced"/>
</dbReference>
<evidence type="ECO:0000256" key="1">
    <source>
        <dbReference type="SAM" id="MobiDB-lite"/>
    </source>
</evidence>
<organism evidence="2 3">
    <name type="scientific">Romanomermis culicivorax</name>
    <name type="common">Nematode worm</name>
    <dbReference type="NCBI Taxonomy" id="13658"/>
    <lineage>
        <taxon>Eukaryota</taxon>
        <taxon>Metazoa</taxon>
        <taxon>Ecdysozoa</taxon>
        <taxon>Nematoda</taxon>
        <taxon>Enoplea</taxon>
        <taxon>Dorylaimia</taxon>
        <taxon>Mermithida</taxon>
        <taxon>Mermithoidea</taxon>
        <taxon>Mermithidae</taxon>
        <taxon>Romanomermis</taxon>
    </lineage>
</organism>
<sequence length="124" mass="14113">MQSMLRTKRWSYEASMKAGQLSFREIEREYHVVGGPPHIADYLASHTATPRIRQSYAGLTIERRKFRTLYVQGSHHKFWAVYFGNILDTRAPLDIRPIDKSEGPKAQAPACSQQALEDPLGDPV</sequence>
<dbReference type="WBParaSite" id="nRc.2.0.1.t11968-RA">
    <property type="protein sequence ID" value="nRc.2.0.1.t11968-RA"/>
    <property type="gene ID" value="nRc.2.0.1.g11968"/>
</dbReference>
<dbReference type="AlphaFoldDB" id="A0A915IDU5"/>
<name>A0A915IDU5_ROMCU</name>